<dbReference type="Pfam" id="PF02254">
    <property type="entry name" value="TrkA_N"/>
    <property type="match status" value="1"/>
</dbReference>
<feature type="domain" description="RCK N-terminal" evidence="3">
    <location>
        <begin position="1"/>
        <end position="118"/>
    </location>
</feature>
<dbReference type="EMBL" id="JACMSE010000001">
    <property type="protein sequence ID" value="MBC2887823.1"/>
    <property type="molecule type" value="Genomic_DNA"/>
</dbReference>
<evidence type="ECO:0000313" key="4">
    <source>
        <dbReference type="EMBL" id="MBC2887823.1"/>
    </source>
</evidence>
<proteinExistence type="predicted"/>
<evidence type="ECO:0000313" key="5">
    <source>
        <dbReference type="Proteomes" id="UP000587396"/>
    </source>
</evidence>
<evidence type="ECO:0000259" key="3">
    <source>
        <dbReference type="PROSITE" id="PS51201"/>
    </source>
</evidence>
<dbReference type="SUPFAM" id="SSF51735">
    <property type="entry name" value="NAD(P)-binding Rossmann-fold domains"/>
    <property type="match status" value="1"/>
</dbReference>
<keyword evidence="1" id="KW-0813">Transport</keyword>
<dbReference type="InterPro" id="IPR050721">
    <property type="entry name" value="Trk_Ktr_HKT_K-transport"/>
</dbReference>
<organism evidence="4 5">
    <name type="scientific">Gordonibacter massiliensis</name>
    <name type="common">ex Traore et al. 2017</name>
    <dbReference type="NCBI Taxonomy" id="1841863"/>
    <lineage>
        <taxon>Bacteria</taxon>
        <taxon>Bacillati</taxon>
        <taxon>Actinomycetota</taxon>
        <taxon>Coriobacteriia</taxon>
        <taxon>Eggerthellales</taxon>
        <taxon>Eggerthellaceae</taxon>
        <taxon>Gordonibacter</taxon>
    </lineage>
</organism>
<keyword evidence="2" id="KW-0630">Potassium</keyword>
<accession>A0A842J7Q1</accession>
<evidence type="ECO:0000256" key="1">
    <source>
        <dbReference type="ARBA" id="ARBA00022538"/>
    </source>
</evidence>
<dbReference type="GO" id="GO:0015079">
    <property type="term" value="F:potassium ion transmembrane transporter activity"/>
    <property type="evidence" value="ECO:0007669"/>
    <property type="project" value="InterPro"/>
</dbReference>
<reference evidence="4 5" key="1">
    <citation type="submission" date="2020-08" db="EMBL/GenBank/DDBJ databases">
        <authorList>
            <person name="Liu C."/>
            <person name="Sun Q."/>
        </authorList>
    </citation>
    <scope>NUCLEOTIDE SEQUENCE [LARGE SCALE GENOMIC DNA]</scope>
    <source>
        <strain evidence="4 5">N22</strain>
    </source>
</reference>
<dbReference type="RefSeq" id="WP_080144004.1">
    <property type="nucleotide sequence ID" value="NZ_JAASIO010000001.1"/>
</dbReference>
<dbReference type="InterPro" id="IPR006036">
    <property type="entry name" value="K_uptake_TrkA"/>
</dbReference>
<keyword evidence="5" id="KW-1185">Reference proteome</keyword>
<comment type="caution">
    <text evidence="4">The sequence shown here is derived from an EMBL/GenBank/DDBJ whole genome shotgun (WGS) entry which is preliminary data.</text>
</comment>
<dbReference type="PROSITE" id="PS51201">
    <property type="entry name" value="RCK_N"/>
    <property type="match status" value="1"/>
</dbReference>
<keyword evidence="1" id="KW-0633">Potassium transport</keyword>
<sequence>MSNVIVVGCGRVGSQLANMLSDNGSNVCVIDRNADAFANLGRNFNGSTVQGLGFDEETLVKAGVEDCDVIAAVTQFDNTNLMVAEVGSRLFGVPHVIARLYNPDHERAYMQLGIDHVCGTSLVAEDVFSKIVSGHGAHIDTFGEFELLRFSLDLSWRDTDHRTIRVSEMERDHDVRIIAFERGDGSASSIPTRDSILYHGDSVLVCVRHELIAQFSRYIQD</sequence>
<protein>
    <submittedName>
        <fullName evidence="4">TrkA family potassium uptake protein</fullName>
    </submittedName>
</protein>
<dbReference type="PRINTS" id="PR00335">
    <property type="entry name" value="KUPTAKETRKA"/>
</dbReference>
<dbReference type="InterPro" id="IPR003148">
    <property type="entry name" value="RCK_N"/>
</dbReference>
<evidence type="ECO:0000256" key="2">
    <source>
        <dbReference type="ARBA" id="ARBA00022958"/>
    </source>
</evidence>
<dbReference type="InterPro" id="IPR036291">
    <property type="entry name" value="NAD(P)-bd_dom_sf"/>
</dbReference>
<dbReference type="InterPro" id="IPR036721">
    <property type="entry name" value="RCK_C_sf"/>
</dbReference>
<dbReference type="AlphaFoldDB" id="A0A842J7Q1"/>
<keyword evidence="1" id="KW-0406">Ion transport</keyword>
<dbReference type="Proteomes" id="UP000587396">
    <property type="component" value="Unassembled WGS sequence"/>
</dbReference>
<gene>
    <name evidence="4" type="ORF">H7313_00340</name>
</gene>
<dbReference type="SUPFAM" id="SSF116726">
    <property type="entry name" value="TrkA C-terminal domain-like"/>
    <property type="match status" value="1"/>
</dbReference>
<dbReference type="GO" id="GO:0005886">
    <property type="term" value="C:plasma membrane"/>
    <property type="evidence" value="ECO:0007669"/>
    <property type="project" value="InterPro"/>
</dbReference>
<name>A0A842J7Q1_9ACTN</name>
<dbReference type="PANTHER" id="PTHR43833">
    <property type="entry name" value="POTASSIUM CHANNEL PROTEIN 2-RELATED-RELATED"/>
    <property type="match status" value="1"/>
</dbReference>
<dbReference type="Gene3D" id="3.40.50.720">
    <property type="entry name" value="NAD(P)-binding Rossmann-like Domain"/>
    <property type="match status" value="1"/>
</dbReference>